<dbReference type="Proteomes" id="UP000322530">
    <property type="component" value="Unassembled WGS sequence"/>
</dbReference>
<dbReference type="Gene3D" id="3.40.50.300">
    <property type="entry name" value="P-loop containing nucleotide triphosphate hydrolases"/>
    <property type="match status" value="1"/>
</dbReference>
<evidence type="ECO:0000313" key="5">
    <source>
        <dbReference type="Proteomes" id="UP000322530"/>
    </source>
</evidence>
<dbReference type="GO" id="GO:0005524">
    <property type="term" value="F:ATP binding"/>
    <property type="evidence" value="ECO:0007669"/>
    <property type="project" value="UniProtKB-KW"/>
</dbReference>
<evidence type="ECO:0000259" key="3">
    <source>
        <dbReference type="PROSITE" id="PS50893"/>
    </source>
</evidence>
<keyword evidence="5" id="KW-1185">Reference proteome</keyword>
<feature type="domain" description="ABC transporter" evidence="3">
    <location>
        <begin position="2"/>
        <end position="201"/>
    </location>
</feature>
<gene>
    <name evidence="4" type="ORF">KDI_47970</name>
</gene>
<dbReference type="InterPro" id="IPR017871">
    <property type="entry name" value="ABC_transporter-like_CS"/>
</dbReference>
<dbReference type="InterPro" id="IPR003439">
    <property type="entry name" value="ABC_transporter-like_ATP-bd"/>
</dbReference>
<name>A0A5A5TJN4_9CHLR</name>
<dbReference type="AlphaFoldDB" id="A0A5A5TJN4"/>
<comment type="caution">
    <text evidence="4">The sequence shown here is derived from an EMBL/GenBank/DDBJ whole genome shotgun (WGS) entry which is preliminary data.</text>
</comment>
<dbReference type="Pfam" id="PF00005">
    <property type="entry name" value="ABC_tran"/>
    <property type="match status" value="1"/>
</dbReference>
<dbReference type="EMBL" id="BIXY01000100">
    <property type="protein sequence ID" value="GCF11233.1"/>
    <property type="molecule type" value="Genomic_DNA"/>
</dbReference>
<evidence type="ECO:0000256" key="2">
    <source>
        <dbReference type="ARBA" id="ARBA00022840"/>
    </source>
</evidence>
<dbReference type="PROSITE" id="PS50893">
    <property type="entry name" value="ABC_TRANSPORTER_2"/>
    <property type="match status" value="1"/>
</dbReference>
<proteinExistence type="predicted"/>
<evidence type="ECO:0000313" key="4">
    <source>
        <dbReference type="EMBL" id="GCF11233.1"/>
    </source>
</evidence>
<organism evidence="4 5">
    <name type="scientific">Dictyobacter arantiisoli</name>
    <dbReference type="NCBI Taxonomy" id="2014874"/>
    <lineage>
        <taxon>Bacteria</taxon>
        <taxon>Bacillati</taxon>
        <taxon>Chloroflexota</taxon>
        <taxon>Ktedonobacteria</taxon>
        <taxon>Ktedonobacterales</taxon>
        <taxon>Dictyobacteraceae</taxon>
        <taxon>Dictyobacter</taxon>
    </lineage>
</organism>
<evidence type="ECO:0000256" key="1">
    <source>
        <dbReference type="ARBA" id="ARBA00022741"/>
    </source>
</evidence>
<dbReference type="SUPFAM" id="SSF52540">
    <property type="entry name" value="P-loop containing nucleoside triphosphate hydrolases"/>
    <property type="match status" value="1"/>
</dbReference>
<accession>A0A5A5TJN4</accession>
<dbReference type="PANTHER" id="PTHR43582:SF2">
    <property type="entry name" value="LINEARMYCIN RESISTANCE ATP-BINDING PROTEIN LNRL"/>
    <property type="match status" value="1"/>
</dbReference>
<dbReference type="GO" id="GO:0016887">
    <property type="term" value="F:ATP hydrolysis activity"/>
    <property type="evidence" value="ECO:0007669"/>
    <property type="project" value="InterPro"/>
</dbReference>
<dbReference type="PROSITE" id="PS00211">
    <property type="entry name" value="ABC_TRANSPORTER_1"/>
    <property type="match status" value="1"/>
</dbReference>
<dbReference type="PANTHER" id="PTHR43582">
    <property type="entry name" value="LINEARMYCIN RESISTANCE ATP-BINDING PROTEIN LNRL"/>
    <property type="match status" value="1"/>
</dbReference>
<reference evidence="4 5" key="1">
    <citation type="submission" date="2019-01" db="EMBL/GenBank/DDBJ databases">
        <title>Draft genome sequence of Dictyobacter sp. Uno17.</title>
        <authorList>
            <person name="Wang C.M."/>
            <person name="Zheng Y."/>
            <person name="Sakai Y."/>
            <person name="Abe K."/>
            <person name="Yokota A."/>
            <person name="Yabe S."/>
        </authorList>
    </citation>
    <scope>NUCLEOTIDE SEQUENCE [LARGE SCALE GENOMIC DNA]</scope>
    <source>
        <strain evidence="4 5">Uno17</strain>
    </source>
</reference>
<dbReference type="InterPro" id="IPR003593">
    <property type="entry name" value="AAA+_ATPase"/>
</dbReference>
<dbReference type="SMART" id="SM00382">
    <property type="entry name" value="AAA"/>
    <property type="match status" value="1"/>
</dbReference>
<protein>
    <submittedName>
        <fullName evidence="4">Daunorubicin resistance protein DrrA family ABC transporter ATP-binding protein</fullName>
    </submittedName>
</protein>
<keyword evidence="2 4" id="KW-0067">ATP-binding</keyword>
<dbReference type="InterPro" id="IPR027417">
    <property type="entry name" value="P-loop_NTPase"/>
</dbReference>
<sequence>MLGPNGSGKTTTMNMLSTLSLPTSGTVRVLGFDVQQQAREVKRLLGCVPQETALFDELTPWQTLLYHAALYGVPKHLRTQRIRAMLELVELWEQKDIRVKTFSGGMKRRLALARALLHHPRVLYLDEPTLGVDVQNRHSLYRFIRMLPQQGVTVLLTTNDLHEAELLCTRVAILDHGRVQVVDTPANLIHAQSPTQATQLTVTLDSPEKSEALVHALRQVGGLRTVDMQGASLSLLTDNGQDDLATILRLIGEQGRTVRAIQTQKADLEQVFLQVTGAVLRDEAPLK</sequence>
<keyword evidence="1" id="KW-0547">Nucleotide-binding</keyword>